<keyword evidence="3" id="KW-1185">Reference proteome</keyword>
<dbReference type="InterPro" id="IPR041588">
    <property type="entry name" value="Integrase_H2C2"/>
</dbReference>
<dbReference type="WBParaSite" id="SVE_1929400.1">
    <property type="protein sequence ID" value="SVE_1929400.1"/>
    <property type="gene ID" value="SVE_1929400"/>
</dbReference>
<dbReference type="Gene3D" id="1.10.340.70">
    <property type="match status" value="1"/>
</dbReference>
<evidence type="ECO:0000313" key="3">
    <source>
        <dbReference type="Proteomes" id="UP000035680"/>
    </source>
</evidence>
<feature type="region of interest" description="Disordered" evidence="1">
    <location>
        <begin position="238"/>
        <end position="287"/>
    </location>
</feature>
<reference evidence="3" key="1">
    <citation type="submission" date="2014-07" db="EMBL/GenBank/DDBJ databases">
        <authorList>
            <person name="Martin A.A"/>
            <person name="De Silva N."/>
        </authorList>
    </citation>
    <scope>NUCLEOTIDE SEQUENCE</scope>
</reference>
<accession>A0A0K0G3I9</accession>
<dbReference type="Proteomes" id="UP000035680">
    <property type="component" value="Unassembled WGS sequence"/>
</dbReference>
<feature type="compositionally biased region" description="Basic and acidic residues" evidence="1">
    <location>
        <begin position="269"/>
        <end position="285"/>
    </location>
</feature>
<organism evidence="3 4">
    <name type="scientific">Strongyloides venezuelensis</name>
    <name type="common">Threadworm</name>
    <dbReference type="NCBI Taxonomy" id="75913"/>
    <lineage>
        <taxon>Eukaryota</taxon>
        <taxon>Metazoa</taxon>
        <taxon>Ecdysozoa</taxon>
        <taxon>Nematoda</taxon>
        <taxon>Chromadorea</taxon>
        <taxon>Rhabditida</taxon>
        <taxon>Tylenchina</taxon>
        <taxon>Panagrolaimomorpha</taxon>
        <taxon>Strongyloidoidea</taxon>
        <taxon>Strongyloididae</taxon>
        <taxon>Strongyloides</taxon>
    </lineage>
</organism>
<feature type="domain" description="Integrase zinc-binding" evidence="2">
    <location>
        <begin position="133"/>
        <end position="187"/>
    </location>
</feature>
<dbReference type="Pfam" id="PF17921">
    <property type="entry name" value="Integrase_H2C2"/>
    <property type="match status" value="1"/>
</dbReference>
<proteinExistence type="predicted"/>
<evidence type="ECO:0000259" key="2">
    <source>
        <dbReference type="Pfam" id="PF17921"/>
    </source>
</evidence>
<reference evidence="4" key="2">
    <citation type="submission" date="2015-08" db="UniProtKB">
        <authorList>
            <consortium name="WormBaseParasite"/>
        </authorList>
    </citation>
    <scope>IDENTIFICATION</scope>
</reference>
<evidence type="ECO:0000313" key="4">
    <source>
        <dbReference type="WBParaSite" id="SVE_1929400.1"/>
    </source>
</evidence>
<feature type="compositionally biased region" description="Basic residues" evidence="1">
    <location>
        <begin position="259"/>
        <end position="268"/>
    </location>
</feature>
<feature type="compositionally biased region" description="Polar residues" evidence="1">
    <location>
        <begin position="241"/>
        <end position="256"/>
    </location>
</feature>
<name>A0A0K0G3I9_STRVS</name>
<dbReference type="AlphaFoldDB" id="A0A0K0G3I9"/>
<sequence length="309" mass="36212">MSEKEEIVEMEKFNIISRSNSIEIMPKFVLQICDNDREIKYTTNSNNEKVPQKRFILDCRLINLRIRSILVIEKSTLLNQPLPHKLLQEKDHELQNAFLNSKKYEGYRPIKNPDDITCVEKNNDLIPVIPEDEETINKLLMAAHTYNGHYNKERTTNFLNKKLVMKNLHSRVSSYIESCSPCQRVNASPHRKNNSSNIEFNNLWKCFSIQDLKDITIAKCLEEVFTLHAPQYSEFEHKNRYSSSGKLANSTKTTENNRWKKNSRKTKRKLEPTFEKGKPVKEISKNGHTILIQDKRRNLRSSKIRPASH</sequence>
<protein>
    <submittedName>
        <fullName evidence="4">Integrase_H2C2 domain-containing protein</fullName>
    </submittedName>
</protein>
<evidence type="ECO:0000256" key="1">
    <source>
        <dbReference type="SAM" id="MobiDB-lite"/>
    </source>
</evidence>